<keyword evidence="3" id="KW-0732">Signal</keyword>
<dbReference type="InterPro" id="IPR059100">
    <property type="entry name" value="TSP3_bac"/>
</dbReference>
<dbReference type="SUPFAM" id="SSF46785">
    <property type="entry name" value="Winged helix' DNA-binding domain"/>
    <property type="match status" value="2"/>
</dbReference>
<dbReference type="InterPro" id="IPR036390">
    <property type="entry name" value="WH_DNA-bd_sf"/>
</dbReference>
<evidence type="ECO:0000256" key="3">
    <source>
        <dbReference type="ARBA" id="ARBA00022729"/>
    </source>
</evidence>
<sequence>MASFNVSAEDGDSDGDGWTDYHEESCGTDPQNWQDVPQDTDSSGICDHLDADDDNDGWWDHIEQICGSDPLLVDSVPNDLDGDGICDTLDKDTDEDGWNDFDEILCETSPIDSSSIPLDLNGDGRCEVLPIPLPVVHDPIQQEIVLKPATIQIAVGGSAAILAAGSVYAVEPVRWTVSRKAWLSLLLMFGVVRKTKDGEFQRGRLYGYIESNPGIHLSALTRLSDLGNNQATYHLDRLEKEGRIWSRRDGRLLIFFADSVPTASSFSSPLLDINFSKNSIKRSILMHLNQADLMDLAGPSGSELARDIGISPQVLSYHVRSLIDWEMVERRRFGLKVSLSITELGIEALTGIDI</sequence>
<evidence type="ECO:0000313" key="7">
    <source>
        <dbReference type="EMBL" id="AIE93191.1"/>
    </source>
</evidence>
<evidence type="ECO:0000256" key="4">
    <source>
        <dbReference type="ARBA" id="ARBA00022837"/>
    </source>
</evidence>
<feature type="compositionally biased region" description="Polar residues" evidence="5">
    <location>
        <begin position="28"/>
        <end position="43"/>
    </location>
</feature>
<dbReference type="EMBL" id="KF900388">
    <property type="protein sequence ID" value="AIE93191.1"/>
    <property type="molecule type" value="Genomic_DNA"/>
</dbReference>
<dbReference type="Gene3D" id="1.10.10.10">
    <property type="entry name" value="Winged helix-like DNA-binding domain superfamily/Winged helix DNA-binding domain"/>
    <property type="match status" value="2"/>
</dbReference>
<dbReference type="AlphaFoldDB" id="A0A075FUQ3"/>
<feature type="region of interest" description="Disordered" evidence="5">
    <location>
        <begin position="1"/>
        <end position="48"/>
    </location>
</feature>
<dbReference type="PANTHER" id="PTHR36216">
    <property type="entry name" value="TRANSCRIPTIONAL REGULATOR, TRMB"/>
    <property type="match status" value="1"/>
</dbReference>
<dbReference type="Gene3D" id="4.10.1080.10">
    <property type="entry name" value="TSP type-3 repeat"/>
    <property type="match status" value="1"/>
</dbReference>
<dbReference type="GO" id="GO:0005509">
    <property type="term" value="F:calcium ion binding"/>
    <property type="evidence" value="ECO:0007669"/>
    <property type="project" value="InterPro"/>
</dbReference>
<dbReference type="InterPro" id="IPR028974">
    <property type="entry name" value="TSP_type-3_rpt"/>
</dbReference>
<comment type="subcellular location">
    <subcellularLocation>
        <location evidence="1">Secreted</location>
    </subcellularLocation>
</comment>
<dbReference type="Pfam" id="PF18884">
    <property type="entry name" value="TSP3_bac"/>
    <property type="match status" value="2"/>
</dbReference>
<dbReference type="CDD" id="cd00090">
    <property type="entry name" value="HTH_ARSR"/>
    <property type="match status" value="1"/>
</dbReference>
<keyword evidence="4" id="KW-0106">Calcium</keyword>
<feature type="domain" description="HVO-0163 N-terminal HTH" evidence="6">
    <location>
        <begin position="201"/>
        <end position="257"/>
    </location>
</feature>
<evidence type="ECO:0000256" key="2">
    <source>
        <dbReference type="ARBA" id="ARBA00022525"/>
    </source>
</evidence>
<dbReference type="InterPro" id="IPR036388">
    <property type="entry name" value="WH-like_DNA-bd_sf"/>
</dbReference>
<dbReference type="InterPro" id="IPR056504">
    <property type="entry name" value="HTH_HVO_0163_N"/>
</dbReference>
<proteinExistence type="predicted"/>
<reference evidence="7" key="1">
    <citation type="journal article" date="2014" name="Genome Biol. Evol.">
        <title>Pangenome evidence for extensive interdomain horizontal transfer affecting lineage core and shell genes in uncultured planktonic thaumarchaeota and euryarchaeota.</title>
        <authorList>
            <person name="Deschamps P."/>
            <person name="Zivanovic Y."/>
            <person name="Moreira D."/>
            <person name="Rodriguez-Valera F."/>
            <person name="Lopez-Garcia P."/>
        </authorList>
    </citation>
    <scope>NUCLEOTIDE SEQUENCE</scope>
</reference>
<name>A0A075FUQ3_9EURY</name>
<dbReference type="InterPro" id="IPR011991">
    <property type="entry name" value="ArsR-like_HTH"/>
</dbReference>
<dbReference type="Pfam" id="PF24266">
    <property type="entry name" value="HTH_HVO_0163_N"/>
    <property type="match status" value="1"/>
</dbReference>
<keyword evidence="2" id="KW-0964">Secreted</keyword>
<evidence type="ECO:0000259" key="6">
    <source>
        <dbReference type="Pfam" id="PF24266"/>
    </source>
</evidence>
<evidence type="ECO:0000256" key="1">
    <source>
        <dbReference type="ARBA" id="ARBA00004613"/>
    </source>
</evidence>
<evidence type="ECO:0000256" key="5">
    <source>
        <dbReference type="SAM" id="MobiDB-lite"/>
    </source>
</evidence>
<accession>A0A075FUQ3</accession>
<dbReference type="SUPFAM" id="SSF103647">
    <property type="entry name" value="TSP type-3 repeat"/>
    <property type="match status" value="1"/>
</dbReference>
<dbReference type="PANTHER" id="PTHR36216:SF1">
    <property type="entry name" value="HTH ARSR-TYPE DOMAIN-CONTAINING PROTEIN"/>
    <property type="match status" value="1"/>
</dbReference>
<organism evidence="7">
    <name type="scientific">uncultured marine group II/III euryarchaeote AD1000_32_G05</name>
    <dbReference type="NCBI Taxonomy" id="1457755"/>
    <lineage>
        <taxon>Archaea</taxon>
        <taxon>Methanobacteriati</taxon>
        <taxon>Methanobacteriota</taxon>
        <taxon>environmental samples</taxon>
    </lineage>
</organism>
<protein>
    <submittedName>
        <fullName evidence="7">Cadherin</fullName>
    </submittedName>
</protein>